<dbReference type="KEGG" id="hch:HCH_04776"/>
<organism evidence="1 2">
    <name type="scientific">Hahella chejuensis (strain KCTC 2396)</name>
    <dbReference type="NCBI Taxonomy" id="349521"/>
    <lineage>
        <taxon>Bacteria</taxon>
        <taxon>Pseudomonadati</taxon>
        <taxon>Pseudomonadota</taxon>
        <taxon>Gammaproteobacteria</taxon>
        <taxon>Oceanospirillales</taxon>
        <taxon>Hahellaceae</taxon>
        <taxon>Hahella</taxon>
    </lineage>
</organism>
<dbReference type="Pfam" id="PF11197">
    <property type="entry name" value="DUF2835"/>
    <property type="match status" value="1"/>
</dbReference>
<dbReference type="EMBL" id="CP000155">
    <property type="protein sequence ID" value="ABC31470.1"/>
    <property type="molecule type" value="Genomic_DNA"/>
</dbReference>
<protein>
    <recommendedName>
        <fullName evidence="3">DUF2835 domain-containing protein</fullName>
    </recommendedName>
</protein>
<name>Q2SD04_HAHCH</name>
<dbReference type="eggNOG" id="ENOG50332D1">
    <property type="taxonomic scope" value="Bacteria"/>
</dbReference>
<sequence length="75" mass="8519">MEMRQIIVDIYISADEYLNVYRGSAKSVSAVSRDGLRVQFPASILQRFVTREGIRGSFVITFDDANKFQSIEQLA</sequence>
<accession>Q2SD04</accession>
<dbReference type="InterPro" id="IPR021363">
    <property type="entry name" value="DUF2835"/>
</dbReference>
<dbReference type="HOGENOM" id="CLU_185065_0_0_6"/>
<evidence type="ECO:0008006" key="3">
    <source>
        <dbReference type="Google" id="ProtNLM"/>
    </source>
</evidence>
<evidence type="ECO:0000313" key="2">
    <source>
        <dbReference type="Proteomes" id="UP000000238"/>
    </source>
</evidence>
<dbReference type="AlphaFoldDB" id="Q2SD04"/>
<dbReference type="STRING" id="349521.HCH_04776"/>
<dbReference type="Proteomes" id="UP000000238">
    <property type="component" value="Chromosome"/>
</dbReference>
<evidence type="ECO:0000313" key="1">
    <source>
        <dbReference type="EMBL" id="ABC31470.1"/>
    </source>
</evidence>
<gene>
    <name evidence="1" type="ordered locus">HCH_04776</name>
</gene>
<reference evidence="1 2" key="1">
    <citation type="journal article" date="2005" name="Nucleic Acids Res.">
        <title>Genomic blueprint of Hahella chejuensis, a marine microbe producing an algicidal agent.</title>
        <authorList>
            <person name="Jeong H."/>
            <person name="Yim J.H."/>
            <person name="Lee C."/>
            <person name="Choi S.-H."/>
            <person name="Park Y.K."/>
            <person name="Yoon S.H."/>
            <person name="Hur C.-G."/>
            <person name="Kang H.-Y."/>
            <person name="Kim D."/>
            <person name="Lee H.H."/>
            <person name="Park K.H."/>
            <person name="Park S.-H."/>
            <person name="Park H.-S."/>
            <person name="Lee H.K."/>
            <person name="Oh T.K."/>
            <person name="Kim J.F."/>
        </authorList>
    </citation>
    <scope>NUCLEOTIDE SEQUENCE [LARGE SCALE GENOMIC DNA]</scope>
    <source>
        <strain evidence="1 2">KCTC 2396</strain>
    </source>
</reference>
<proteinExistence type="predicted"/>
<keyword evidence="2" id="KW-1185">Reference proteome</keyword>